<evidence type="ECO:0000313" key="2">
    <source>
        <dbReference type="Proteomes" id="UP000694251"/>
    </source>
</evidence>
<name>A0A8T2H607_ARASU</name>
<proteinExistence type="predicted"/>
<evidence type="ECO:0000313" key="1">
    <source>
        <dbReference type="EMBL" id="KAG7654697.1"/>
    </source>
</evidence>
<dbReference type="AlphaFoldDB" id="A0A8T2H607"/>
<protein>
    <submittedName>
        <fullName evidence="1">Uncharacterized protein</fullName>
    </submittedName>
</protein>
<gene>
    <name evidence="1" type="ORF">ISN44_As01g018490</name>
</gene>
<feature type="non-terminal residue" evidence="1">
    <location>
        <position position="1"/>
    </location>
</feature>
<reference evidence="1 2" key="1">
    <citation type="submission" date="2020-12" db="EMBL/GenBank/DDBJ databases">
        <title>Concerted genomic and epigenomic changes stabilize Arabidopsis allopolyploids.</title>
        <authorList>
            <person name="Chen Z."/>
        </authorList>
    </citation>
    <scope>NUCLEOTIDE SEQUENCE [LARGE SCALE GENOMIC DNA]</scope>
    <source>
        <strain evidence="1">As9502</strain>
        <tissue evidence="1">Leaf</tissue>
    </source>
</reference>
<dbReference type="Proteomes" id="UP000694251">
    <property type="component" value="Chromosome 1"/>
</dbReference>
<keyword evidence="2" id="KW-1185">Reference proteome</keyword>
<organism evidence="1 2">
    <name type="scientific">Arabidopsis suecica</name>
    <name type="common">Swedish thale-cress</name>
    <name type="synonym">Cardaminopsis suecica</name>
    <dbReference type="NCBI Taxonomy" id="45249"/>
    <lineage>
        <taxon>Eukaryota</taxon>
        <taxon>Viridiplantae</taxon>
        <taxon>Streptophyta</taxon>
        <taxon>Embryophyta</taxon>
        <taxon>Tracheophyta</taxon>
        <taxon>Spermatophyta</taxon>
        <taxon>Magnoliopsida</taxon>
        <taxon>eudicotyledons</taxon>
        <taxon>Gunneridae</taxon>
        <taxon>Pentapetalae</taxon>
        <taxon>rosids</taxon>
        <taxon>malvids</taxon>
        <taxon>Brassicales</taxon>
        <taxon>Brassicaceae</taxon>
        <taxon>Camelineae</taxon>
        <taxon>Arabidopsis</taxon>
    </lineage>
</organism>
<accession>A0A8T2H607</accession>
<feature type="non-terminal residue" evidence="1">
    <location>
        <position position="39"/>
    </location>
</feature>
<dbReference type="EMBL" id="JAEFBJ010000001">
    <property type="protein sequence ID" value="KAG7654697.1"/>
    <property type="molecule type" value="Genomic_DNA"/>
</dbReference>
<sequence>FFYGCHISGAFTYPFNGFTLLWIEGSSSSLHPYLSLSLY</sequence>
<comment type="caution">
    <text evidence="1">The sequence shown here is derived from an EMBL/GenBank/DDBJ whole genome shotgun (WGS) entry which is preliminary data.</text>
</comment>